<name>A0A5B7BXQ2_DAVIN</name>
<feature type="region of interest" description="Disordered" evidence="5">
    <location>
        <begin position="414"/>
        <end position="433"/>
    </location>
</feature>
<dbReference type="Pfam" id="PF13639">
    <property type="entry name" value="zf-RING_2"/>
    <property type="match status" value="1"/>
</dbReference>
<evidence type="ECO:0000256" key="4">
    <source>
        <dbReference type="PROSITE-ProRule" id="PRU00175"/>
    </source>
</evidence>
<feature type="compositionally biased region" description="Polar residues" evidence="5">
    <location>
        <begin position="77"/>
        <end position="94"/>
    </location>
</feature>
<dbReference type="AlphaFoldDB" id="A0A5B7BXQ2"/>
<feature type="domain" description="RING-type" evidence="6">
    <location>
        <begin position="740"/>
        <end position="781"/>
    </location>
</feature>
<dbReference type="PANTHER" id="PTHR45931">
    <property type="entry name" value="SI:CH211-59O9.10"/>
    <property type="match status" value="1"/>
</dbReference>
<evidence type="ECO:0000313" key="7">
    <source>
        <dbReference type="EMBL" id="MPA73445.1"/>
    </source>
</evidence>
<protein>
    <recommendedName>
        <fullName evidence="6">RING-type domain-containing protein</fullName>
    </recommendedName>
</protein>
<dbReference type="FunFam" id="3.30.40.10:FF:000594">
    <property type="entry name" value="RING/U-box superfamily protein"/>
    <property type="match status" value="1"/>
</dbReference>
<feature type="region of interest" description="Disordered" evidence="5">
    <location>
        <begin position="471"/>
        <end position="492"/>
    </location>
</feature>
<evidence type="ECO:0000256" key="3">
    <source>
        <dbReference type="ARBA" id="ARBA00022833"/>
    </source>
</evidence>
<dbReference type="InterPro" id="IPR001841">
    <property type="entry name" value="Znf_RING"/>
</dbReference>
<feature type="compositionally biased region" description="Polar residues" evidence="5">
    <location>
        <begin position="197"/>
        <end position="208"/>
    </location>
</feature>
<dbReference type="SUPFAM" id="SSF57850">
    <property type="entry name" value="RING/U-box"/>
    <property type="match status" value="1"/>
</dbReference>
<feature type="region of interest" description="Disordered" evidence="5">
    <location>
        <begin position="611"/>
        <end position="640"/>
    </location>
</feature>
<dbReference type="Gene3D" id="3.30.40.10">
    <property type="entry name" value="Zinc/RING finger domain, C3HC4 (zinc finger)"/>
    <property type="match status" value="1"/>
</dbReference>
<reference evidence="7" key="1">
    <citation type="submission" date="2019-08" db="EMBL/GenBank/DDBJ databases">
        <title>Reference gene set and small RNA set construction with multiple tissues from Davidia involucrata Baill.</title>
        <authorList>
            <person name="Yang H."/>
            <person name="Zhou C."/>
            <person name="Li G."/>
            <person name="Wang J."/>
            <person name="Gao P."/>
            <person name="Wang M."/>
            <person name="Wang R."/>
            <person name="Zhao Y."/>
        </authorList>
    </citation>
    <scope>NUCLEOTIDE SEQUENCE</scope>
    <source>
        <tissue evidence="7">Mixed with DoveR01_LX</tissue>
    </source>
</reference>
<evidence type="ECO:0000259" key="6">
    <source>
        <dbReference type="PROSITE" id="PS50089"/>
    </source>
</evidence>
<dbReference type="PROSITE" id="PS50089">
    <property type="entry name" value="ZF_RING_2"/>
    <property type="match status" value="1"/>
</dbReference>
<dbReference type="SMART" id="SM00184">
    <property type="entry name" value="RING"/>
    <property type="match status" value="1"/>
</dbReference>
<sequence length="785" mass="86306">MDYMDIDQVLDVPDTPDRIAVQKINGRGFIEKESGSSVAGHPGNADIFDERIPNRLRGRNKLVIGNGHSRNLSVRPSRNLNISEKSEGHSNSTVSALKNSSSSRSALLFRRMGADKAAKYENKHPIHSQHTEKGKALCTSQSYAHKEDNAVVDLTEQNGHARVFEEALSCGALGNYQAEEIRKGSISANGFSSLDNIENSPKTSSNSCKGKEKVDDTCKGGSGFDRGKGIDFFGDSQSKSGNSMPASRNSITSPRVIGQKRLVRNGCISPHNIAKAKQLAEKHDNHSIDFVESGTGALASNGPPSLIDVRDLVAEDNNSYRVKGKGIMVHPFLSEEPDAKAIHLSGRSLRTHNEKEGTDDARRDAFRCFEGLGGWRSTRNRTKKIELPSYDEGQHLSSRKDDLCFVDQHHENGVVRRDNGHGSSNWTDNEYPKDRDAVSCQHVSAPPAAQSASHIMSRLGQFDESRHAAKTLIKRQKQGSSSSNHGKFSKSGIDDSEIMFLGSSGEPSNSRSTRNLFLGNRSTRNQHHGLGISDPVIEIDEFSPGIRQTGSHNVNCSSNDSDARARQVEADEMLARELQEQLYNEMPGVGEIDAHIALALQQEDSQQAFSSGSHRVFRPRGTSHNPSVRRGTQARVPTSTRMARLRGQLPGQTRAISSGETLFPPNMDMDMRIHILEALEAFSDMGMGGNFLQVQRDFNENDYEMLLALDENNHHAGASLNLINGLPESTVQTDNFEEACAICLETPTTGDTIRHLPCLHKFHKDCIDPWLKRRTSCPVCKSSIT</sequence>
<dbReference type="EMBL" id="GHES01042886">
    <property type="protein sequence ID" value="MPA73445.1"/>
    <property type="molecule type" value="Transcribed_RNA"/>
</dbReference>
<accession>A0A5B7BXQ2</accession>
<organism evidence="7">
    <name type="scientific">Davidia involucrata</name>
    <name type="common">Dove tree</name>
    <dbReference type="NCBI Taxonomy" id="16924"/>
    <lineage>
        <taxon>Eukaryota</taxon>
        <taxon>Viridiplantae</taxon>
        <taxon>Streptophyta</taxon>
        <taxon>Embryophyta</taxon>
        <taxon>Tracheophyta</taxon>
        <taxon>Spermatophyta</taxon>
        <taxon>Magnoliopsida</taxon>
        <taxon>eudicotyledons</taxon>
        <taxon>Gunneridae</taxon>
        <taxon>Pentapetalae</taxon>
        <taxon>asterids</taxon>
        <taxon>Cornales</taxon>
        <taxon>Nyssaceae</taxon>
        <taxon>Davidia</taxon>
    </lineage>
</organism>
<feature type="region of interest" description="Disordered" evidence="5">
    <location>
        <begin position="77"/>
        <end position="99"/>
    </location>
</feature>
<dbReference type="InterPro" id="IPR013083">
    <property type="entry name" value="Znf_RING/FYVE/PHD"/>
</dbReference>
<dbReference type="InterPro" id="IPR051834">
    <property type="entry name" value="RING_finger_E3_ligase"/>
</dbReference>
<feature type="compositionally biased region" description="Low complexity" evidence="5">
    <location>
        <begin position="479"/>
        <end position="491"/>
    </location>
</feature>
<proteinExistence type="predicted"/>
<evidence type="ECO:0000256" key="5">
    <source>
        <dbReference type="SAM" id="MobiDB-lite"/>
    </source>
</evidence>
<feature type="region of interest" description="Disordered" evidence="5">
    <location>
        <begin position="197"/>
        <end position="216"/>
    </location>
</feature>
<dbReference type="GO" id="GO:0005634">
    <property type="term" value="C:nucleus"/>
    <property type="evidence" value="ECO:0007669"/>
    <property type="project" value="TreeGrafter"/>
</dbReference>
<dbReference type="CDD" id="cd16454">
    <property type="entry name" value="RING-H2_PA-TM-RING"/>
    <property type="match status" value="1"/>
</dbReference>
<gene>
    <name evidence="7" type="ORF">Din_042886</name>
</gene>
<evidence type="ECO:0000256" key="1">
    <source>
        <dbReference type="ARBA" id="ARBA00022723"/>
    </source>
</evidence>
<dbReference type="GO" id="GO:0061630">
    <property type="term" value="F:ubiquitin protein ligase activity"/>
    <property type="evidence" value="ECO:0007669"/>
    <property type="project" value="TreeGrafter"/>
</dbReference>
<evidence type="ECO:0000256" key="2">
    <source>
        <dbReference type="ARBA" id="ARBA00022771"/>
    </source>
</evidence>
<keyword evidence="3" id="KW-0862">Zinc</keyword>
<dbReference type="GO" id="GO:0006511">
    <property type="term" value="P:ubiquitin-dependent protein catabolic process"/>
    <property type="evidence" value="ECO:0007669"/>
    <property type="project" value="TreeGrafter"/>
</dbReference>
<dbReference type="InterPro" id="IPR011016">
    <property type="entry name" value="Znf_RING-CH"/>
</dbReference>
<keyword evidence="2 4" id="KW-0863">Zinc-finger</keyword>
<dbReference type="PANTHER" id="PTHR45931:SF25">
    <property type="entry name" value="E3 UBIQUITIN-PROTEIN LIGASE RLIM-LIKE ISOFORM X1"/>
    <property type="match status" value="1"/>
</dbReference>
<dbReference type="SMART" id="SM00744">
    <property type="entry name" value="RINGv"/>
    <property type="match status" value="1"/>
</dbReference>
<keyword evidence="1" id="KW-0479">Metal-binding</keyword>
<dbReference type="GO" id="GO:0008270">
    <property type="term" value="F:zinc ion binding"/>
    <property type="evidence" value="ECO:0007669"/>
    <property type="project" value="UniProtKB-KW"/>
</dbReference>